<evidence type="ECO:0000313" key="2">
    <source>
        <dbReference type="Proteomes" id="UP000748756"/>
    </source>
</evidence>
<name>A0A9P5V273_9FUNG</name>
<dbReference type="OrthoDB" id="10495173at2759"/>
<protein>
    <submittedName>
        <fullName evidence="1">Uncharacterized protein</fullName>
    </submittedName>
</protein>
<accession>A0A9P5V273</accession>
<comment type="caution">
    <text evidence="1">The sequence shown here is derived from an EMBL/GenBank/DDBJ whole genome shotgun (WGS) entry which is preliminary data.</text>
</comment>
<reference evidence="1" key="1">
    <citation type="journal article" date="2020" name="Fungal Divers.">
        <title>Resolving the Mortierellaceae phylogeny through synthesis of multi-gene phylogenetics and phylogenomics.</title>
        <authorList>
            <person name="Vandepol N."/>
            <person name="Liber J."/>
            <person name="Desiro A."/>
            <person name="Na H."/>
            <person name="Kennedy M."/>
            <person name="Barry K."/>
            <person name="Grigoriev I.V."/>
            <person name="Miller A.N."/>
            <person name="O'Donnell K."/>
            <person name="Stajich J.E."/>
            <person name="Bonito G."/>
        </authorList>
    </citation>
    <scope>NUCLEOTIDE SEQUENCE</scope>
    <source>
        <strain evidence="1">NRRL 6426</strain>
    </source>
</reference>
<dbReference type="Proteomes" id="UP000748756">
    <property type="component" value="Unassembled WGS sequence"/>
</dbReference>
<keyword evidence="2" id="KW-1185">Reference proteome</keyword>
<organism evidence="1 2">
    <name type="scientific">Linnemannia schmuckeri</name>
    <dbReference type="NCBI Taxonomy" id="64567"/>
    <lineage>
        <taxon>Eukaryota</taxon>
        <taxon>Fungi</taxon>
        <taxon>Fungi incertae sedis</taxon>
        <taxon>Mucoromycota</taxon>
        <taxon>Mortierellomycotina</taxon>
        <taxon>Mortierellomycetes</taxon>
        <taxon>Mortierellales</taxon>
        <taxon>Mortierellaceae</taxon>
        <taxon>Linnemannia</taxon>
    </lineage>
</organism>
<dbReference type="EMBL" id="JAAAUQ010001921">
    <property type="protein sequence ID" value="KAF9130849.1"/>
    <property type="molecule type" value="Genomic_DNA"/>
</dbReference>
<proteinExistence type="predicted"/>
<feature type="non-terminal residue" evidence="1">
    <location>
        <position position="169"/>
    </location>
</feature>
<dbReference type="AlphaFoldDB" id="A0A9P5V273"/>
<evidence type="ECO:0000313" key="1">
    <source>
        <dbReference type="EMBL" id="KAF9130849.1"/>
    </source>
</evidence>
<gene>
    <name evidence="1" type="ORF">BG015_003957</name>
</gene>
<sequence length="169" mass="19282">MVVNFSGKIDWETTVQLLETGLWKRQKNKLNAFLTRLRCRYNVPDNINHIPDSIPESQYARICYPSSGSVTTTTATSSSSFSSTHYEQEGGELEEPRLKGLILPWWGRIESAFSSIYSWDNTYLDAFIVSLIDWLSYLAQFCPRSPRHGRFLEDEFVVAISIDVADTGD</sequence>